<dbReference type="EMBL" id="CP097649">
    <property type="protein sequence ID" value="URI15030.1"/>
    <property type="molecule type" value="Genomic_DNA"/>
</dbReference>
<dbReference type="Proteomes" id="UP001055429">
    <property type="component" value="Chromosome"/>
</dbReference>
<evidence type="ECO:0000313" key="2">
    <source>
        <dbReference type="EMBL" id="URI15030.1"/>
    </source>
</evidence>
<feature type="transmembrane region" description="Helical" evidence="1">
    <location>
        <begin position="6"/>
        <end position="28"/>
    </location>
</feature>
<organism evidence="2 3">
    <name type="scientific">Brevundimonas albigilva</name>
    <dbReference type="NCBI Taxonomy" id="1312364"/>
    <lineage>
        <taxon>Bacteria</taxon>
        <taxon>Pseudomonadati</taxon>
        <taxon>Pseudomonadota</taxon>
        <taxon>Alphaproteobacteria</taxon>
        <taxon>Caulobacterales</taxon>
        <taxon>Caulobacteraceae</taxon>
        <taxon>Brevundimonas</taxon>
    </lineage>
</organism>
<feature type="transmembrane region" description="Helical" evidence="1">
    <location>
        <begin position="224"/>
        <end position="246"/>
    </location>
</feature>
<accession>A0ABY4SLT4</accession>
<feature type="transmembrane region" description="Helical" evidence="1">
    <location>
        <begin position="183"/>
        <end position="203"/>
    </location>
</feature>
<keyword evidence="1" id="KW-1133">Transmembrane helix</keyword>
<feature type="transmembrane region" description="Helical" evidence="1">
    <location>
        <begin position="74"/>
        <end position="95"/>
    </location>
</feature>
<reference evidence="2" key="1">
    <citation type="submission" date="2022-05" db="EMBL/GenBank/DDBJ databases">
        <title>Brevundimonas albigilva TT17 genome sequence.</title>
        <authorList>
            <person name="Lee K."/>
            <person name="Son H."/>
        </authorList>
    </citation>
    <scope>NUCLEOTIDE SEQUENCE</scope>
    <source>
        <strain evidence="2">TT17</strain>
    </source>
</reference>
<sequence length="251" mass="26703">MLYGVAVAAVCVCFFGYALLECGSIIVRTAAAHIGMNAAGAAFEKILSAVKRTFIFLYPPILGALLSAGRIEEMYASIFLSCLCGLLACALVFALRARLSSWFVLVISEFGAGKSAVSAILHGVKSLVVIQSGASSDRLVTRVVVNRLDPRVIAMSAWVYFTYSSSIFLVNCIAAFAPQYNAVILQSVGFFNGLGTIMLALLLDPILARNLDSRNDLEASAEAIIGGQAISYGVLSPLLFGLLFLISDRQV</sequence>
<keyword evidence="1" id="KW-0812">Transmembrane</keyword>
<evidence type="ECO:0000313" key="3">
    <source>
        <dbReference type="Proteomes" id="UP001055429"/>
    </source>
</evidence>
<keyword evidence="1" id="KW-0472">Membrane</keyword>
<feature type="transmembrane region" description="Helical" evidence="1">
    <location>
        <begin position="157"/>
        <end position="177"/>
    </location>
</feature>
<dbReference type="RefSeq" id="WP_250201816.1">
    <property type="nucleotide sequence ID" value="NZ_CP097649.1"/>
</dbReference>
<dbReference type="Pfam" id="PF10997">
    <property type="entry name" value="Amj"/>
    <property type="match status" value="1"/>
</dbReference>
<name>A0ABY4SLT4_9CAUL</name>
<evidence type="ECO:0000256" key="1">
    <source>
        <dbReference type="SAM" id="Phobius"/>
    </source>
</evidence>
<proteinExistence type="predicted"/>
<dbReference type="InterPro" id="IPR021260">
    <property type="entry name" value="Amj"/>
</dbReference>
<feature type="transmembrane region" description="Helical" evidence="1">
    <location>
        <begin position="49"/>
        <end position="68"/>
    </location>
</feature>
<keyword evidence="3" id="KW-1185">Reference proteome</keyword>
<gene>
    <name evidence="2" type="ORF">M8231_14725</name>
</gene>
<protein>
    <submittedName>
        <fullName evidence="2">DUF2837 family protein</fullName>
    </submittedName>
</protein>